<dbReference type="GO" id="GO:0006367">
    <property type="term" value="P:transcription initiation at RNA polymerase II promoter"/>
    <property type="evidence" value="ECO:0007669"/>
    <property type="project" value="TreeGrafter"/>
</dbReference>
<dbReference type="SUPFAM" id="SSF158553">
    <property type="entry name" value="TAFH domain-like"/>
    <property type="match status" value="1"/>
</dbReference>
<evidence type="ECO:0000259" key="8">
    <source>
        <dbReference type="PROSITE" id="PS51119"/>
    </source>
</evidence>
<dbReference type="InterPro" id="IPR003894">
    <property type="entry name" value="TAFH_NHR1"/>
</dbReference>
<dbReference type="InterPro" id="IPR009072">
    <property type="entry name" value="Histone-fold"/>
</dbReference>
<dbReference type="Gene3D" id="1.20.120.1110">
    <property type="entry name" value="TAFH/NHR1 domain"/>
    <property type="match status" value="1"/>
</dbReference>
<feature type="compositionally biased region" description="Low complexity" evidence="7">
    <location>
        <begin position="381"/>
        <end position="394"/>
    </location>
</feature>
<protein>
    <recommendedName>
        <fullName evidence="8">TAFH domain-containing protein</fullName>
    </recommendedName>
</protein>
<keyword evidence="10" id="KW-1185">Reference proteome</keyword>
<dbReference type="PANTHER" id="PTHR15138:SF14">
    <property type="entry name" value="TRANSCRIPTION INITIATION FACTOR TFIID SUBUNIT 4"/>
    <property type="match status" value="1"/>
</dbReference>
<feature type="region of interest" description="Disordered" evidence="7">
    <location>
        <begin position="381"/>
        <end position="422"/>
    </location>
</feature>
<evidence type="ECO:0000256" key="1">
    <source>
        <dbReference type="ARBA" id="ARBA00004123"/>
    </source>
</evidence>
<keyword evidence="4" id="KW-0804">Transcription</keyword>
<reference evidence="9" key="1">
    <citation type="submission" date="2020-11" db="EMBL/GenBank/DDBJ databases">
        <authorList>
            <person name="Tran Van P."/>
        </authorList>
    </citation>
    <scope>NUCLEOTIDE SEQUENCE</scope>
</reference>
<dbReference type="GO" id="GO:0003677">
    <property type="term" value="F:DNA binding"/>
    <property type="evidence" value="ECO:0007669"/>
    <property type="project" value="TreeGrafter"/>
</dbReference>
<keyword evidence="3" id="KW-0805">Transcription regulation</keyword>
<evidence type="ECO:0000256" key="6">
    <source>
        <dbReference type="SAM" id="Coils"/>
    </source>
</evidence>
<comment type="subcellular location">
    <subcellularLocation>
        <location evidence="1">Nucleus</location>
    </subcellularLocation>
</comment>
<evidence type="ECO:0000256" key="2">
    <source>
        <dbReference type="ARBA" id="ARBA00006178"/>
    </source>
</evidence>
<feature type="coiled-coil region" evidence="6">
    <location>
        <begin position="665"/>
        <end position="726"/>
    </location>
</feature>
<feature type="compositionally biased region" description="Gly residues" evidence="7">
    <location>
        <begin position="455"/>
        <end position="469"/>
    </location>
</feature>
<evidence type="ECO:0000313" key="10">
    <source>
        <dbReference type="Proteomes" id="UP000678499"/>
    </source>
</evidence>
<dbReference type="InterPro" id="IPR007900">
    <property type="entry name" value="TAF4_C"/>
</dbReference>
<feature type="region of interest" description="Disordered" evidence="7">
    <location>
        <begin position="451"/>
        <end position="496"/>
    </location>
</feature>
<dbReference type="AlphaFoldDB" id="A0A7R9BDV2"/>
<dbReference type="Gene3D" id="1.10.20.10">
    <property type="entry name" value="Histone, subunit A"/>
    <property type="match status" value="1"/>
</dbReference>
<dbReference type="SMART" id="SM00549">
    <property type="entry name" value="TAFH"/>
    <property type="match status" value="1"/>
</dbReference>
<evidence type="ECO:0000256" key="5">
    <source>
        <dbReference type="ARBA" id="ARBA00023242"/>
    </source>
</evidence>
<evidence type="ECO:0000256" key="3">
    <source>
        <dbReference type="ARBA" id="ARBA00023015"/>
    </source>
</evidence>
<dbReference type="CDD" id="cd08045">
    <property type="entry name" value="HFD_TAF4"/>
    <property type="match status" value="1"/>
</dbReference>
<feature type="domain" description="TAFH" evidence="8">
    <location>
        <begin position="275"/>
        <end position="371"/>
    </location>
</feature>
<sequence length="791" mass="84013">MASNKFIEDALTKQVSESAVNAIVGSLESHIAAADDARAVPTLEVRPTVNATRGNSPLPRGTIVQTVQIPQSNVQAVVMPSPSFRARGITTTAVLPAGTTIPGTQNAGVPRAIAQLPSSAVLIGTNAQVRSSQQTVVQTSGVPIAGPAGNQFLVRTEGGYQIIRLAVSPATTVASSPVAIPQYRFSQSRNPNPVLHQTPVQVSAGQQLVRPSPRSPTRIAIVTPQPAVSVPPPLLQHRSAATAAATRPTAANPVVVQQQQQQQQSASSQSLQMPPETAKIKCKNFLATLLRLANEQPDNVAKNVRNLIQGLVDGKVIPEDFTSKLQRELNSSPQPCLVPFLKKSLPFLRHSLATGELTIDGVVAPPLSSITLPTAAGTATAAAMTTQNSTASATPRPGSRIVPQRMPPPRPPAPPATQVQMQTPNRPETFNAQYTGGLKIITPTPLQSPGSHFVSGGGGATSVGGGSGGHSTTSPSKMKAKPKANGVPSPVQNVRTMPSTGMNGISPMHRQKVSPATAAAGAGAAAAGGSKVDRKGAVNASGPVAAVRSDVDDINDVAAMGGVNLLEESQRILGSTEFIGTLARSCSDQMALNADALASKVDEVCRRKGLDSGSVQSDVLMLLSHAAEEVVKTQLSKLSHAAQHRMDIFKFNPQFEQCNDVRGQIRFLENVEKGEKRRHEEQEREMLFRAVKSRAKVEDPERAKLREKAKELQRAEQEEIRQREANLTALQAIGTRKKARTDAPVASAAPAVSSMMFRPRVKRVNLRDLAFIWEGDRDRCRGRDLYKLFLK</sequence>
<feature type="compositionally biased region" description="Low complexity" evidence="7">
    <location>
        <begin position="240"/>
        <end position="272"/>
    </location>
</feature>
<dbReference type="EMBL" id="CAJPEX010000015">
    <property type="protein sequence ID" value="CAG0912421.1"/>
    <property type="molecule type" value="Genomic_DNA"/>
</dbReference>
<dbReference type="EMBL" id="OA882052">
    <property type="protein sequence ID" value="CAD7272269.1"/>
    <property type="molecule type" value="Genomic_DNA"/>
</dbReference>
<accession>A0A7R9BDV2</accession>
<dbReference type="GO" id="GO:0016251">
    <property type="term" value="F:RNA polymerase II general transcription initiation factor activity"/>
    <property type="evidence" value="ECO:0007669"/>
    <property type="project" value="TreeGrafter"/>
</dbReference>
<evidence type="ECO:0000256" key="7">
    <source>
        <dbReference type="SAM" id="MobiDB-lite"/>
    </source>
</evidence>
<dbReference type="Pfam" id="PF05236">
    <property type="entry name" value="TAF4"/>
    <property type="match status" value="1"/>
</dbReference>
<dbReference type="InterPro" id="IPR037249">
    <property type="entry name" value="TAFH/NHR1_dom_sf"/>
</dbReference>
<keyword evidence="5" id="KW-0539">Nucleus</keyword>
<gene>
    <name evidence="9" type="ORF">NMOB1V02_LOCUS211</name>
</gene>
<dbReference type="PROSITE" id="PS51119">
    <property type="entry name" value="TAFH"/>
    <property type="match status" value="1"/>
</dbReference>
<evidence type="ECO:0000313" key="9">
    <source>
        <dbReference type="EMBL" id="CAD7272269.1"/>
    </source>
</evidence>
<organism evidence="9">
    <name type="scientific">Notodromas monacha</name>
    <dbReference type="NCBI Taxonomy" id="399045"/>
    <lineage>
        <taxon>Eukaryota</taxon>
        <taxon>Metazoa</taxon>
        <taxon>Ecdysozoa</taxon>
        <taxon>Arthropoda</taxon>
        <taxon>Crustacea</taxon>
        <taxon>Oligostraca</taxon>
        <taxon>Ostracoda</taxon>
        <taxon>Podocopa</taxon>
        <taxon>Podocopida</taxon>
        <taxon>Cypridocopina</taxon>
        <taxon>Cypridoidea</taxon>
        <taxon>Cyprididae</taxon>
        <taxon>Notodromas</taxon>
    </lineage>
</organism>
<name>A0A7R9BDV2_9CRUS</name>
<dbReference type="Proteomes" id="UP000678499">
    <property type="component" value="Unassembled WGS sequence"/>
</dbReference>
<evidence type="ECO:0000256" key="4">
    <source>
        <dbReference type="ARBA" id="ARBA00023163"/>
    </source>
</evidence>
<proteinExistence type="inferred from homology"/>
<keyword evidence="6" id="KW-0175">Coiled coil</keyword>
<dbReference type="InterPro" id="IPR045144">
    <property type="entry name" value="TAF4"/>
</dbReference>
<comment type="similarity">
    <text evidence="2">Belongs to the TAF4 family.</text>
</comment>
<feature type="compositionally biased region" description="Pro residues" evidence="7">
    <location>
        <begin position="405"/>
        <end position="415"/>
    </location>
</feature>
<feature type="region of interest" description="Disordered" evidence="7">
    <location>
        <begin position="239"/>
        <end position="274"/>
    </location>
</feature>
<dbReference type="PANTHER" id="PTHR15138">
    <property type="entry name" value="TRANSCRIPTION INITIATION FACTOR TFIID SUBUNIT 4"/>
    <property type="match status" value="1"/>
</dbReference>
<dbReference type="GO" id="GO:0005669">
    <property type="term" value="C:transcription factor TFIID complex"/>
    <property type="evidence" value="ECO:0007669"/>
    <property type="project" value="InterPro"/>
</dbReference>
<dbReference type="OrthoDB" id="21060at2759"/>
<dbReference type="Pfam" id="PF07531">
    <property type="entry name" value="TAFH"/>
    <property type="match status" value="1"/>
</dbReference>
<dbReference type="GO" id="GO:0046982">
    <property type="term" value="F:protein heterodimerization activity"/>
    <property type="evidence" value="ECO:0007669"/>
    <property type="project" value="InterPro"/>
</dbReference>